<protein>
    <submittedName>
        <fullName evidence="4">Candidate secreted effector</fullName>
    </submittedName>
</protein>
<keyword evidence="1" id="KW-1133">Transmembrane helix</keyword>
<reference evidence="4" key="1">
    <citation type="submission" date="2022-11" db="UniProtKB">
        <authorList>
            <consortium name="WormBaseParasite"/>
        </authorList>
    </citation>
    <scope>IDENTIFICATION</scope>
</reference>
<sequence>MILSTILSIFFFSISQLLPFIFCSSSSSLRLISHKTNFGVAAVVAASSKQQEEEDLMDEWAPYRMAFLLILVASSVALWASYKLLCEHPDDNEDLQQRVIAYQPLRQNCNNQLVLSLEGGEGGGHVDDQLTTKNSLTFSSTSSFDEDDDDLTCLLVGGSEITRTKFTAATTSSTAPTASTTTRLKKGLLSTGNI</sequence>
<feature type="signal peptide" evidence="2">
    <location>
        <begin position="1"/>
        <end position="19"/>
    </location>
</feature>
<proteinExistence type="predicted"/>
<feature type="transmembrane region" description="Helical" evidence="1">
    <location>
        <begin position="63"/>
        <end position="82"/>
    </location>
</feature>
<evidence type="ECO:0000256" key="2">
    <source>
        <dbReference type="SAM" id="SignalP"/>
    </source>
</evidence>
<keyword evidence="1" id="KW-0472">Membrane</keyword>
<dbReference type="AlphaFoldDB" id="A0A914L1U4"/>
<name>A0A914L1U4_MELIC</name>
<feature type="chain" id="PRO_5038009158" evidence="2">
    <location>
        <begin position="20"/>
        <end position="194"/>
    </location>
</feature>
<organism evidence="3 4">
    <name type="scientific">Meloidogyne incognita</name>
    <name type="common">Southern root-knot nematode worm</name>
    <name type="synonym">Oxyuris incognita</name>
    <dbReference type="NCBI Taxonomy" id="6306"/>
    <lineage>
        <taxon>Eukaryota</taxon>
        <taxon>Metazoa</taxon>
        <taxon>Ecdysozoa</taxon>
        <taxon>Nematoda</taxon>
        <taxon>Chromadorea</taxon>
        <taxon>Rhabditida</taxon>
        <taxon>Tylenchina</taxon>
        <taxon>Tylenchomorpha</taxon>
        <taxon>Tylenchoidea</taxon>
        <taxon>Meloidogynidae</taxon>
        <taxon>Meloidogyninae</taxon>
        <taxon>Meloidogyne</taxon>
        <taxon>Meloidogyne incognita group</taxon>
    </lineage>
</organism>
<keyword evidence="3" id="KW-1185">Reference proteome</keyword>
<evidence type="ECO:0000256" key="1">
    <source>
        <dbReference type="SAM" id="Phobius"/>
    </source>
</evidence>
<accession>A0A914L1U4</accession>
<dbReference type="Proteomes" id="UP000887563">
    <property type="component" value="Unplaced"/>
</dbReference>
<evidence type="ECO:0000313" key="3">
    <source>
        <dbReference type="Proteomes" id="UP000887563"/>
    </source>
</evidence>
<evidence type="ECO:0000313" key="4">
    <source>
        <dbReference type="WBParaSite" id="Minc3s00214g07719"/>
    </source>
</evidence>
<keyword evidence="2" id="KW-0732">Signal</keyword>
<dbReference type="WBParaSite" id="Minc3s00214g07719">
    <property type="protein sequence ID" value="Minc3s00214g07719"/>
    <property type="gene ID" value="Minc3s00214g07719"/>
</dbReference>
<keyword evidence="1" id="KW-0812">Transmembrane</keyword>